<dbReference type="eggNOG" id="COG2887">
    <property type="taxonomic scope" value="Bacteria"/>
</dbReference>
<dbReference type="Pfam" id="PF10926">
    <property type="entry name" value="DUF2800"/>
    <property type="match status" value="1"/>
</dbReference>
<comment type="caution">
    <text evidence="1">The sequence shown here is derived from an EMBL/GenBank/DDBJ whole genome shotgun (WGS) entry which is preliminary data.</text>
</comment>
<proteinExistence type="predicted"/>
<dbReference type="EMBL" id="AEEH01000019">
    <property type="protein sequence ID" value="EFM25916.1"/>
    <property type="molecule type" value="Genomic_DNA"/>
</dbReference>
<dbReference type="OrthoDB" id="9766061at2"/>
<sequence>MADHAILSASSSSRWLNCQKSVRLCEKYEDEVSPYALEGTCAHSLAEFKIKSLLGLDTQNPTEDLDYYNEEMEELTEGYASYVMEIVSKYHSPAVFVEERLDLSDYVKESFGTADCVVVGGKDLHVIDLKYGQGVLVDAKENSQLMLYGLGALTLFDGIYDIEKVILHIYQPRRCNISTYEIKKIELYKWGESVREIAEKAYRGEGEFSCGEWCIFCKAKNKCRKRAEENLKLAQDEFTLPPELSDEEIEEILPKLDELEQWVKDIKTYALERAMKGHKWKDLKLVEGRSNRKYRDEDEVINKVKELGFNPFEEKLLGITAMTKLLGKKVFDENIVDLLEKPKGKLTLVSIDDKREEVKIDNVKEEFGGK</sequence>
<evidence type="ECO:0008006" key="3">
    <source>
        <dbReference type="Google" id="ProtNLM"/>
    </source>
</evidence>
<keyword evidence="2" id="KW-1185">Reference proteome</keyword>
<dbReference type="STRING" id="862517.HMPREF9225_0460"/>
<dbReference type="Proteomes" id="UP000003280">
    <property type="component" value="Unassembled WGS sequence"/>
</dbReference>
<organism evidence="1 2">
    <name type="scientific">Peptoniphilus duerdenii ATCC BAA-1640</name>
    <dbReference type="NCBI Taxonomy" id="862517"/>
    <lineage>
        <taxon>Bacteria</taxon>
        <taxon>Bacillati</taxon>
        <taxon>Bacillota</taxon>
        <taxon>Tissierellia</taxon>
        <taxon>Tissierellales</taxon>
        <taxon>Peptoniphilaceae</taxon>
        <taxon>Peptoniphilus</taxon>
    </lineage>
</organism>
<dbReference type="AlphaFoldDB" id="E0NJX1"/>
<gene>
    <name evidence="1" type="ORF">HMPREF9225_0460</name>
</gene>
<reference evidence="1 2" key="1">
    <citation type="submission" date="2010-07" db="EMBL/GenBank/DDBJ databases">
        <authorList>
            <person name="Muzny D."/>
            <person name="Qin X."/>
            <person name="Deng J."/>
            <person name="Jiang H."/>
            <person name="Liu Y."/>
            <person name="Qu J."/>
            <person name="Song X.-Z."/>
            <person name="Zhang L."/>
            <person name="Thornton R."/>
            <person name="Coyle M."/>
            <person name="Francisco L."/>
            <person name="Jackson L."/>
            <person name="Javaid M."/>
            <person name="Korchina V."/>
            <person name="Kovar C."/>
            <person name="Mata R."/>
            <person name="Mathew T."/>
            <person name="Ngo R."/>
            <person name="Nguyen L."/>
            <person name="Nguyen N."/>
            <person name="Okwuonu G."/>
            <person name="Ongeri F."/>
            <person name="Pham C."/>
            <person name="Simmons D."/>
            <person name="Wilczek-Boney K."/>
            <person name="Hale W."/>
            <person name="Jakkamsetti A."/>
            <person name="Pham P."/>
            <person name="Ruth R."/>
            <person name="San Lucas F."/>
            <person name="Warren J."/>
            <person name="Zhang J."/>
            <person name="Zhao Z."/>
            <person name="Zhou C."/>
            <person name="Zhu D."/>
            <person name="Lee S."/>
            <person name="Bess C."/>
            <person name="Blankenburg K."/>
            <person name="Forbes L."/>
            <person name="Fu Q."/>
            <person name="Gubbala S."/>
            <person name="Hirani K."/>
            <person name="Jayaseelan J.C."/>
            <person name="Lara F."/>
            <person name="Munidasa M."/>
            <person name="Palculict T."/>
            <person name="Patil S."/>
            <person name="Pu L.-L."/>
            <person name="Saada N."/>
            <person name="Tang L."/>
            <person name="Weissenberger G."/>
            <person name="Zhu Y."/>
            <person name="Hemphill L."/>
            <person name="Shang Y."/>
            <person name="Youmans B."/>
            <person name="Ayvaz T."/>
            <person name="Ross M."/>
            <person name="Santibanez J."/>
            <person name="Aqrawi P."/>
            <person name="Gross S."/>
            <person name="Joshi V."/>
            <person name="Fowler G."/>
            <person name="Nazareth L."/>
            <person name="Reid J."/>
            <person name="Worley K."/>
            <person name="Petrosino J."/>
            <person name="Highlander S."/>
            <person name="Gibbs R."/>
        </authorList>
    </citation>
    <scope>NUCLEOTIDE SEQUENCE [LARGE SCALE GENOMIC DNA]</scope>
    <source>
        <strain evidence="1 2">ATCC BAA-1640</strain>
    </source>
</reference>
<dbReference type="RefSeq" id="WP_008901285.1">
    <property type="nucleotide sequence ID" value="NZ_GL397071.1"/>
</dbReference>
<dbReference type="InterPro" id="IPR021229">
    <property type="entry name" value="DUF2800"/>
</dbReference>
<evidence type="ECO:0000313" key="1">
    <source>
        <dbReference type="EMBL" id="EFM25916.1"/>
    </source>
</evidence>
<dbReference type="HOGENOM" id="CLU_043122_1_1_9"/>
<accession>E0NJX1</accession>
<evidence type="ECO:0000313" key="2">
    <source>
        <dbReference type="Proteomes" id="UP000003280"/>
    </source>
</evidence>
<protein>
    <recommendedName>
        <fullName evidence="3">PD-(D/E)XK endonuclease-like domain-containing protein</fullName>
    </recommendedName>
</protein>
<name>E0NJX1_9FIRM</name>